<gene>
    <name evidence="2" type="ORF">F5878DRAFT_191775</name>
</gene>
<dbReference type="Proteomes" id="UP001163846">
    <property type="component" value="Unassembled WGS sequence"/>
</dbReference>
<feature type="compositionally biased region" description="Low complexity" evidence="1">
    <location>
        <begin position="91"/>
        <end position="118"/>
    </location>
</feature>
<feature type="compositionally biased region" description="Acidic residues" evidence="1">
    <location>
        <begin position="369"/>
        <end position="383"/>
    </location>
</feature>
<feature type="region of interest" description="Disordered" evidence="1">
    <location>
        <begin position="228"/>
        <end position="287"/>
    </location>
</feature>
<accession>A0AA38P7Y2</accession>
<feature type="compositionally biased region" description="Low complexity" evidence="1">
    <location>
        <begin position="157"/>
        <end position="179"/>
    </location>
</feature>
<evidence type="ECO:0000313" key="2">
    <source>
        <dbReference type="EMBL" id="KAJ3837969.1"/>
    </source>
</evidence>
<feature type="region of interest" description="Disordered" evidence="1">
    <location>
        <begin position="304"/>
        <end position="331"/>
    </location>
</feature>
<protein>
    <submittedName>
        <fullName evidence="2">Uncharacterized protein</fullName>
    </submittedName>
</protein>
<keyword evidence="3" id="KW-1185">Reference proteome</keyword>
<comment type="caution">
    <text evidence="2">The sequence shown here is derived from an EMBL/GenBank/DDBJ whole genome shotgun (WGS) entry which is preliminary data.</text>
</comment>
<dbReference type="AlphaFoldDB" id="A0AA38P7Y2"/>
<evidence type="ECO:0000313" key="3">
    <source>
        <dbReference type="Proteomes" id="UP001163846"/>
    </source>
</evidence>
<feature type="compositionally biased region" description="Polar residues" evidence="1">
    <location>
        <begin position="129"/>
        <end position="151"/>
    </location>
</feature>
<feature type="region of interest" description="Disordered" evidence="1">
    <location>
        <begin position="343"/>
        <end position="401"/>
    </location>
</feature>
<feature type="compositionally biased region" description="Low complexity" evidence="1">
    <location>
        <begin position="354"/>
        <end position="365"/>
    </location>
</feature>
<reference evidence="2" key="1">
    <citation type="submission" date="2022-08" db="EMBL/GenBank/DDBJ databases">
        <authorList>
            <consortium name="DOE Joint Genome Institute"/>
            <person name="Min B."/>
            <person name="Riley R."/>
            <person name="Sierra-Patev S."/>
            <person name="Naranjo-Ortiz M."/>
            <person name="Looney B."/>
            <person name="Konkel Z."/>
            <person name="Slot J.C."/>
            <person name="Sakamoto Y."/>
            <person name="Steenwyk J.L."/>
            <person name="Rokas A."/>
            <person name="Carro J."/>
            <person name="Camarero S."/>
            <person name="Ferreira P."/>
            <person name="Molpeceres G."/>
            <person name="Ruiz-Duenas F.J."/>
            <person name="Serrano A."/>
            <person name="Henrissat B."/>
            <person name="Drula E."/>
            <person name="Hughes K.W."/>
            <person name="Mata J.L."/>
            <person name="Ishikawa N.K."/>
            <person name="Vargas-Isla R."/>
            <person name="Ushijima S."/>
            <person name="Smith C.A."/>
            <person name="Ahrendt S."/>
            <person name="Andreopoulos W."/>
            <person name="He G."/>
            <person name="Labutti K."/>
            <person name="Lipzen A."/>
            <person name="Ng V."/>
            <person name="Sandor L."/>
            <person name="Barry K."/>
            <person name="Martinez A.T."/>
            <person name="Xiao Y."/>
            <person name="Gibbons J.G."/>
            <person name="Terashima K."/>
            <person name="Hibbett D.S."/>
            <person name="Grigoriev I.V."/>
        </authorList>
    </citation>
    <scope>NUCLEOTIDE SEQUENCE</scope>
    <source>
        <strain evidence="2">TFB9207</strain>
    </source>
</reference>
<feature type="compositionally biased region" description="Low complexity" evidence="1">
    <location>
        <begin position="308"/>
        <end position="331"/>
    </location>
</feature>
<feature type="region of interest" description="Disordered" evidence="1">
    <location>
        <begin position="57"/>
        <end position="194"/>
    </location>
</feature>
<organism evidence="2 3">
    <name type="scientific">Lentinula raphanica</name>
    <dbReference type="NCBI Taxonomy" id="153919"/>
    <lineage>
        <taxon>Eukaryota</taxon>
        <taxon>Fungi</taxon>
        <taxon>Dikarya</taxon>
        <taxon>Basidiomycota</taxon>
        <taxon>Agaricomycotina</taxon>
        <taxon>Agaricomycetes</taxon>
        <taxon>Agaricomycetidae</taxon>
        <taxon>Agaricales</taxon>
        <taxon>Marasmiineae</taxon>
        <taxon>Omphalotaceae</taxon>
        <taxon>Lentinula</taxon>
    </lineage>
</organism>
<feature type="compositionally biased region" description="Low complexity" evidence="1">
    <location>
        <begin position="251"/>
        <end position="261"/>
    </location>
</feature>
<proteinExistence type="predicted"/>
<sequence>MIDRPLREKVFFLDDHDYHQSFSKPVNVRRRPASMIANIHTNGNMSFPVSSPTRRLSVHRPLRSSPLAGPALSSEGLVIPDEDVQRRCKPSRISSSPEIPSVPSSSSLYPADSLLSPSQPGIPPRPTLAQRNSSPNYQTIPTISLLKSPSAPSLHIPSTSPSGTPSRSPSRESVSSTSSPPIPNAPRSAPAVPGDWLISNTYGEIPRFSRVNMGSKVIMPVSAKEYRRKSISSVRSIPNLSNGGPSPPTSPSGSSTCGRSGLASGVRSEELDNACPSEPIRNVHSRKSISSLASKVRRRASTLLSVGSDSSLESRSIESAPSMLQSTSLTSLSSGADSSDIDFLLSPSLPPRAPSSAHSRGSSNSDCAIIDEEAEAEADDDDGSATPESATVPLSIPIPIPYTQSLPQKKEVKRKTFLFKFRRLIGAHRLTRPRVSDVS</sequence>
<dbReference type="EMBL" id="MU806211">
    <property type="protein sequence ID" value="KAJ3837969.1"/>
    <property type="molecule type" value="Genomic_DNA"/>
</dbReference>
<evidence type="ECO:0000256" key="1">
    <source>
        <dbReference type="SAM" id="MobiDB-lite"/>
    </source>
</evidence>
<name>A0AA38P7Y2_9AGAR</name>